<evidence type="ECO:0000313" key="1">
    <source>
        <dbReference type="Proteomes" id="UP000008854"/>
    </source>
</evidence>
<organism evidence="1 2">
    <name type="scientific">Schistosoma mansoni</name>
    <name type="common">Blood fluke</name>
    <dbReference type="NCBI Taxonomy" id="6183"/>
    <lineage>
        <taxon>Eukaryota</taxon>
        <taxon>Metazoa</taxon>
        <taxon>Spiralia</taxon>
        <taxon>Lophotrochozoa</taxon>
        <taxon>Platyhelminthes</taxon>
        <taxon>Trematoda</taxon>
        <taxon>Digenea</taxon>
        <taxon>Strigeidida</taxon>
        <taxon>Schistosomatoidea</taxon>
        <taxon>Schistosomatidae</taxon>
        <taxon>Schistosoma</taxon>
    </lineage>
</organism>
<keyword evidence="1" id="KW-1185">Reference proteome</keyword>
<dbReference type="InParanoid" id="G4VID1"/>
<name>G4VID1_SCHMA</name>
<dbReference type="HOGENOM" id="CLU_2545472_0_0_1"/>
<protein>
    <submittedName>
        <fullName evidence="2">Uncharacterized protein</fullName>
    </submittedName>
</protein>
<evidence type="ECO:0000313" key="2">
    <source>
        <dbReference type="WBParaSite" id="Smp_137100.1"/>
    </source>
</evidence>
<sequence length="83" mass="9330">MDSNNLGKLPPNTSSCEVKDHSECYDARCLLLNISAHFTTATGREAYGLLKTPAYSNKPTLLWFNKLRRSPTQVLHATSFETR</sequence>
<dbReference type="AlphaFoldDB" id="G4VID1"/>
<dbReference type="OrthoDB" id="10064127at2759"/>
<accession>G4VID1</accession>
<reference evidence="2" key="2">
    <citation type="submission" date="2018-12" db="UniProtKB">
        <authorList>
            <consortium name="WormBaseParasite"/>
        </authorList>
    </citation>
    <scope>IDENTIFICATION</scope>
    <source>
        <strain evidence="2">Puerto Rican</strain>
    </source>
</reference>
<dbReference type="GeneID" id="8341719"/>
<dbReference type="Proteomes" id="UP000008854">
    <property type="component" value="Unassembled WGS sequence"/>
</dbReference>
<dbReference type="WBParaSite" id="Smp_137100.1">
    <property type="protein sequence ID" value="Smp_137100.1"/>
    <property type="gene ID" value="Smp_137100"/>
</dbReference>
<dbReference type="RefSeq" id="XP_018651788.1">
    <property type="nucleotide sequence ID" value="XM_018796669.1"/>
</dbReference>
<proteinExistence type="predicted"/>
<reference evidence="1" key="1">
    <citation type="journal article" date="2012" name="PLoS Negl. Trop. Dis.">
        <title>A systematically improved high quality genome and transcriptome of the human blood fluke Schistosoma mansoni.</title>
        <authorList>
            <person name="Protasio A.V."/>
            <person name="Tsai I.J."/>
            <person name="Babbage A."/>
            <person name="Nichol S."/>
            <person name="Hunt M."/>
            <person name="Aslett M.A."/>
            <person name="De Silva N."/>
            <person name="Velarde G.S."/>
            <person name="Anderson T.J."/>
            <person name="Clark R.C."/>
            <person name="Davidson C."/>
            <person name="Dillon G.P."/>
            <person name="Holroyd N.E."/>
            <person name="LoVerde P.T."/>
            <person name="Lloyd C."/>
            <person name="McQuillan J."/>
            <person name="Oliveira G."/>
            <person name="Otto T.D."/>
            <person name="Parker-Manuel S.J."/>
            <person name="Quail M.A."/>
            <person name="Wilson R.A."/>
            <person name="Zerlotini A."/>
            <person name="Dunne D.W."/>
            <person name="Berriman M."/>
        </authorList>
    </citation>
    <scope>NUCLEOTIDE SEQUENCE [LARGE SCALE GENOMIC DNA]</scope>
    <source>
        <strain evidence="1">Puerto Rican</strain>
    </source>
</reference>
<dbReference type="KEGG" id="smm:Smp_137100"/>
<dbReference type="CTD" id="8341719"/>